<comment type="caution">
    <text evidence="1">The sequence shown here is derived from an EMBL/GenBank/DDBJ whole genome shotgun (WGS) entry which is preliminary data.</text>
</comment>
<dbReference type="PANTHER" id="PTHR26312:SF211">
    <property type="entry name" value="43KDA POSTSYNAPTIC PROTEIN"/>
    <property type="match status" value="1"/>
</dbReference>
<dbReference type="EMBL" id="CAKMRJ010003408">
    <property type="protein sequence ID" value="CAH1434300.1"/>
    <property type="molecule type" value="Genomic_DNA"/>
</dbReference>
<reference evidence="1 2" key="1">
    <citation type="submission" date="2022-01" db="EMBL/GenBank/DDBJ databases">
        <authorList>
            <person name="Xiong W."/>
            <person name="Schranz E."/>
        </authorList>
    </citation>
    <scope>NUCLEOTIDE SEQUENCE [LARGE SCALE GENOMIC DNA]</scope>
</reference>
<evidence type="ECO:0000313" key="1">
    <source>
        <dbReference type="EMBL" id="CAH1434300.1"/>
    </source>
</evidence>
<dbReference type="InterPro" id="IPR011990">
    <property type="entry name" value="TPR-like_helical_dom_sf"/>
</dbReference>
<keyword evidence="2" id="KW-1185">Reference proteome</keyword>
<sequence length="551" mass="61550">MSLISPCPLRKTISQVMGVKLASGCLNWLQSSNYWPPSSSPQTLASAISSPPRRRRGLTDVALFFRCVHRPSIFGLNRSQSFESKGRKSIKHVVSASLDANFSDEEFCREIQELALLFKLSDDDENTTKDSGDVLESEMQNLEPFVSSKVEQPDWVGDMIPASIERKANSMELPFSLRIIQKKKQWQEGFREAGESAYCSVKKAFSSMVFIIRELQNYTLHMREALFYEDLQEVLVRVQKEMNASFVWLFQQVFSQTPTLMVYVMILLANYSVFAMSSNVAFAVTPPPTTIESISIIENQSHTKVDTSPIKTFPVNSIGKTTSIGGVNGGGGTFRPVAGGTDGEESFDGAVAHHRKIIPDGVSSSSTINPSISGQATQEEDSGLWKSIVGEADNMHELIRDGVLDRQTMQKFVSPVTAKVVEGEVDGESHFRTELFYQMGLSEEPDNPLLLANYAQFLYIVAQDYDRAEEYFKRGSKVEPKDAEALSKYANFLWEIRKDLWGAEQILLEAIAIDPLNSFYAATYANFLWNTTTTSTSDEDDACFPFDSPQI</sequence>
<dbReference type="PANTHER" id="PTHR26312">
    <property type="entry name" value="TETRATRICOPEPTIDE REPEAT PROTEIN 5"/>
    <property type="match status" value="1"/>
</dbReference>
<accession>A0AAU9N6R8</accession>
<gene>
    <name evidence="1" type="ORF">LVIROSA_LOCUS20826</name>
</gene>
<evidence type="ECO:0000313" key="2">
    <source>
        <dbReference type="Proteomes" id="UP001157418"/>
    </source>
</evidence>
<organism evidence="1 2">
    <name type="scientific">Lactuca virosa</name>
    <dbReference type="NCBI Taxonomy" id="75947"/>
    <lineage>
        <taxon>Eukaryota</taxon>
        <taxon>Viridiplantae</taxon>
        <taxon>Streptophyta</taxon>
        <taxon>Embryophyta</taxon>
        <taxon>Tracheophyta</taxon>
        <taxon>Spermatophyta</taxon>
        <taxon>Magnoliopsida</taxon>
        <taxon>eudicotyledons</taxon>
        <taxon>Gunneridae</taxon>
        <taxon>Pentapetalae</taxon>
        <taxon>asterids</taxon>
        <taxon>campanulids</taxon>
        <taxon>Asterales</taxon>
        <taxon>Asteraceae</taxon>
        <taxon>Cichorioideae</taxon>
        <taxon>Cichorieae</taxon>
        <taxon>Lactucinae</taxon>
        <taxon>Lactuca</taxon>
    </lineage>
</organism>
<dbReference type="Proteomes" id="UP001157418">
    <property type="component" value="Unassembled WGS sequence"/>
</dbReference>
<dbReference type="Gene3D" id="1.25.40.10">
    <property type="entry name" value="Tetratricopeptide repeat domain"/>
    <property type="match status" value="1"/>
</dbReference>
<dbReference type="SUPFAM" id="SSF48452">
    <property type="entry name" value="TPR-like"/>
    <property type="match status" value="1"/>
</dbReference>
<dbReference type="AlphaFoldDB" id="A0AAU9N6R8"/>
<name>A0AAU9N6R8_9ASTR</name>
<proteinExistence type="predicted"/>
<protein>
    <submittedName>
        <fullName evidence="1">Uncharacterized protein</fullName>
    </submittedName>
</protein>